<feature type="transmembrane region" description="Helical" evidence="6">
    <location>
        <begin position="428"/>
        <end position="449"/>
    </location>
</feature>
<feature type="transmembrane region" description="Helical" evidence="6">
    <location>
        <begin position="455"/>
        <end position="477"/>
    </location>
</feature>
<feature type="transmembrane region" description="Helical" evidence="6">
    <location>
        <begin position="366"/>
        <end position="388"/>
    </location>
</feature>
<dbReference type="RefSeq" id="WP_179388342.1">
    <property type="nucleotide sequence ID" value="NZ_JACBYQ010000001.1"/>
</dbReference>
<feature type="transmembrane region" description="Helical" evidence="6">
    <location>
        <begin position="45"/>
        <end position="73"/>
    </location>
</feature>
<feature type="transmembrane region" description="Helical" evidence="6">
    <location>
        <begin position="85"/>
        <end position="112"/>
    </location>
</feature>
<feature type="transmembrane region" description="Helical" evidence="6">
    <location>
        <begin position="187"/>
        <end position="206"/>
    </location>
</feature>
<dbReference type="InterPro" id="IPR050833">
    <property type="entry name" value="Poly_Biosynth_Transport"/>
</dbReference>
<comment type="subcellular location">
    <subcellularLocation>
        <location evidence="1">Cell membrane</location>
        <topology evidence="1">Multi-pass membrane protein</topology>
    </subcellularLocation>
</comment>
<evidence type="ECO:0000313" key="7">
    <source>
        <dbReference type="EMBL" id="NYE94600.1"/>
    </source>
</evidence>
<evidence type="ECO:0000256" key="1">
    <source>
        <dbReference type="ARBA" id="ARBA00004651"/>
    </source>
</evidence>
<feature type="transmembrane region" description="Helical" evidence="6">
    <location>
        <begin position="16"/>
        <end position="39"/>
    </location>
</feature>
<evidence type="ECO:0000256" key="2">
    <source>
        <dbReference type="ARBA" id="ARBA00022475"/>
    </source>
</evidence>
<organism evidence="7 8">
    <name type="scientific">Psychromicrobium silvestre</name>
    <dbReference type="NCBI Taxonomy" id="1645614"/>
    <lineage>
        <taxon>Bacteria</taxon>
        <taxon>Bacillati</taxon>
        <taxon>Actinomycetota</taxon>
        <taxon>Actinomycetes</taxon>
        <taxon>Micrococcales</taxon>
        <taxon>Micrococcaceae</taxon>
        <taxon>Psychromicrobium</taxon>
    </lineage>
</organism>
<gene>
    <name evidence="7" type="ORF">FHU41_000821</name>
</gene>
<dbReference type="PANTHER" id="PTHR30250">
    <property type="entry name" value="PST FAMILY PREDICTED COLANIC ACID TRANSPORTER"/>
    <property type="match status" value="1"/>
</dbReference>
<evidence type="ECO:0000256" key="5">
    <source>
        <dbReference type="ARBA" id="ARBA00023136"/>
    </source>
</evidence>
<keyword evidence="2" id="KW-1003">Cell membrane</keyword>
<keyword evidence="4 6" id="KW-1133">Transmembrane helix</keyword>
<feature type="transmembrane region" description="Helical" evidence="6">
    <location>
        <begin position="336"/>
        <end position="354"/>
    </location>
</feature>
<keyword evidence="5 6" id="KW-0472">Membrane</keyword>
<protein>
    <submittedName>
        <fullName evidence="7">O-antigen/teichoic acid export membrane protein</fullName>
    </submittedName>
</protein>
<evidence type="ECO:0000256" key="4">
    <source>
        <dbReference type="ARBA" id="ARBA00022989"/>
    </source>
</evidence>
<proteinExistence type="predicted"/>
<feature type="transmembrane region" description="Helical" evidence="6">
    <location>
        <begin position="394"/>
        <end position="416"/>
    </location>
</feature>
<evidence type="ECO:0000256" key="6">
    <source>
        <dbReference type="SAM" id="Phobius"/>
    </source>
</evidence>
<sequence>MNSSPRQKSRLTGNIVWNYFSGIASIVGLLLLYPFAIAISGAEAYGLWVLAFGAIQLFTLSDFGLGTGIVRLLAVIKDPLERRRFVTLATTIFLSLGVLLLAIFSVAFPAYLNTVSINAQVAKLLPLLVPLTGFTLFVSIAGRAYNAVLWAEDRPDIERKSSLAGLILRAAGYAVSFWAGWGAVGVILSEAISLMIPAVVCAIAVFRRYSWPVFHRGSFSIHGLPLLKMSGVLFIGSFALLAGSQFPLYVVGTTLGLTAATAFGGLMRLYQSCRLLLSWIANPFIHPIMTSTKEGLLALYKRCAGLVWSLGLLLAIPVFILSKDIIDIWLGRSSEFAQGALAMLGIGILADAVIQPASQLVNLRRNPWLISLANMGVLLLSIPLILWASSSGDITLTTLATVVVPFVACPLYLIWAWQTVGLRWTKELTVNAALLIAALALLVLVLLLFRAIPIPILGLALAGLSELAVAAVGYLFIRRRMGAQLATG</sequence>
<reference evidence="7 8" key="1">
    <citation type="submission" date="2020-07" db="EMBL/GenBank/DDBJ databases">
        <title>Sequencing the genomes of 1000 actinobacteria strains.</title>
        <authorList>
            <person name="Klenk H.-P."/>
        </authorList>
    </citation>
    <scope>NUCLEOTIDE SEQUENCE [LARGE SCALE GENOMIC DNA]</scope>
    <source>
        <strain evidence="7 8">DSM 102047</strain>
    </source>
</reference>
<feature type="transmembrane region" description="Helical" evidence="6">
    <location>
        <begin position="163"/>
        <end position="181"/>
    </location>
</feature>
<keyword evidence="3 6" id="KW-0812">Transmembrane</keyword>
<feature type="transmembrane region" description="Helical" evidence="6">
    <location>
        <begin position="124"/>
        <end position="142"/>
    </location>
</feature>
<dbReference type="GO" id="GO:0005886">
    <property type="term" value="C:plasma membrane"/>
    <property type="evidence" value="ECO:0007669"/>
    <property type="project" value="UniProtKB-SubCell"/>
</dbReference>
<name>A0A7Y9LS57_9MICC</name>
<comment type="caution">
    <text evidence="7">The sequence shown here is derived from an EMBL/GenBank/DDBJ whole genome shotgun (WGS) entry which is preliminary data.</text>
</comment>
<evidence type="ECO:0000256" key="3">
    <source>
        <dbReference type="ARBA" id="ARBA00022692"/>
    </source>
</evidence>
<dbReference type="EMBL" id="JACBYQ010000001">
    <property type="protein sequence ID" value="NYE94600.1"/>
    <property type="molecule type" value="Genomic_DNA"/>
</dbReference>
<feature type="transmembrane region" description="Helical" evidence="6">
    <location>
        <begin position="226"/>
        <end position="243"/>
    </location>
</feature>
<evidence type="ECO:0000313" key="8">
    <source>
        <dbReference type="Proteomes" id="UP000521748"/>
    </source>
</evidence>
<dbReference type="PANTHER" id="PTHR30250:SF26">
    <property type="entry name" value="PSMA PROTEIN"/>
    <property type="match status" value="1"/>
</dbReference>
<feature type="transmembrane region" description="Helical" evidence="6">
    <location>
        <begin position="249"/>
        <end position="270"/>
    </location>
</feature>
<dbReference type="AlphaFoldDB" id="A0A7Y9LS57"/>
<keyword evidence="8" id="KW-1185">Reference proteome</keyword>
<accession>A0A7Y9LS57</accession>
<dbReference type="Proteomes" id="UP000521748">
    <property type="component" value="Unassembled WGS sequence"/>
</dbReference>
<feature type="transmembrane region" description="Helical" evidence="6">
    <location>
        <begin position="303"/>
        <end position="321"/>
    </location>
</feature>